<sequence>MEFDYKDFHIDATPLSEGGRYFARAKLLRRSADGTQLVEQKWSGDLGQFPSERDAMEYARRWAIEWVDENG</sequence>
<dbReference type="GeneID" id="301981607"/>
<dbReference type="KEGG" id="pts:CUJ90_26140"/>
<name>A0A1M6NUD2_9BURK</name>
<protein>
    <submittedName>
        <fullName evidence="1">Transcriptional activator HlyU</fullName>
    </submittedName>
</protein>
<dbReference type="OrthoDB" id="9112066at2"/>
<dbReference type="EMBL" id="FRAB01000011">
    <property type="protein sequence ID" value="SHJ99336.1"/>
    <property type="molecule type" value="Genomic_DNA"/>
</dbReference>
<evidence type="ECO:0000313" key="2">
    <source>
        <dbReference type="Proteomes" id="UP000184395"/>
    </source>
</evidence>
<accession>A0A1M6NUD2</accession>
<dbReference type="Proteomes" id="UP000184395">
    <property type="component" value="Unassembled WGS sequence"/>
</dbReference>
<reference evidence="1 2" key="1">
    <citation type="submission" date="2016-11" db="EMBL/GenBank/DDBJ databases">
        <authorList>
            <person name="Jaros S."/>
            <person name="Januszkiewicz K."/>
            <person name="Wedrychowicz H."/>
        </authorList>
    </citation>
    <scope>NUCLEOTIDE SEQUENCE [LARGE SCALE GENOMIC DNA]</scope>
    <source>
        <strain evidence="1 2">LMG 20594</strain>
    </source>
</reference>
<organism evidence="1 2">
    <name type="scientific">Paraburkholderia terricola</name>
    <dbReference type="NCBI Taxonomy" id="169427"/>
    <lineage>
        <taxon>Bacteria</taxon>
        <taxon>Pseudomonadati</taxon>
        <taxon>Pseudomonadota</taxon>
        <taxon>Betaproteobacteria</taxon>
        <taxon>Burkholderiales</taxon>
        <taxon>Burkholderiaceae</taxon>
        <taxon>Paraburkholderia</taxon>
    </lineage>
</organism>
<evidence type="ECO:0000313" key="1">
    <source>
        <dbReference type="EMBL" id="SHJ99336.1"/>
    </source>
</evidence>
<proteinExistence type="predicted"/>
<gene>
    <name evidence="1" type="ORF">SAMN05192548_101144</name>
</gene>
<dbReference type="AlphaFoldDB" id="A0A1M6NUD2"/>
<dbReference type="RefSeq" id="WP_073428867.1">
    <property type="nucleotide sequence ID" value="NZ_CADFGY010000004.1"/>
</dbReference>